<evidence type="ECO:0000259" key="1">
    <source>
        <dbReference type="Pfam" id="PF01370"/>
    </source>
</evidence>
<dbReference type="InterPro" id="IPR001509">
    <property type="entry name" value="Epimerase_deHydtase"/>
</dbReference>
<proteinExistence type="predicted"/>
<dbReference type="PRINTS" id="PR01713">
    <property type="entry name" value="NUCEPIMERASE"/>
</dbReference>
<reference evidence="3 5" key="2">
    <citation type="submission" date="2013-03" db="EMBL/GenBank/DDBJ databases">
        <title>The Genome Sequence of Enterococcus malodoratus ATCC_43197 (PacBio/Illumina hybrid assembly).</title>
        <authorList>
            <consortium name="The Broad Institute Genomics Platform"/>
            <consortium name="The Broad Institute Genome Sequencing Center for Infectious Disease"/>
            <person name="Earl A."/>
            <person name="Russ C."/>
            <person name="Gilmore M."/>
            <person name="Surin D."/>
            <person name="Walker B."/>
            <person name="Young S."/>
            <person name="Zeng Q."/>
            <person name="Gargeya S."/>
            <person name="Fitzgerald M."/>
            <person name="Haas B."/>
            <person name="Abouelleil A."/>
            <person name="Allen A.W."/>
            <person name="Alvarado L."/>
            <person name="Arachchi H.M."/>
            <person name="Berlin A.M."/>
            <person name="Chapman S.B."/>
            <person name="Gainer-Dewar J."/>
            <person name="Goldberg J."/>
            <person name="Griggs A."/>
            <person name="Gujja S."/>
            <person name="Hansen M."/>
            <person name="Howarth C."/>
            <person name="Imamovic A."/>
            <person name="Ireland A."/>
            <person name="Larimer J."/>
            <person name="McCowan C."/>
            <person name="Murphy C."/>
            <person name="Pearson M."/>
            <person name="Poon T.W."/>
            <person name="Priest M."/>
            <person name="Roberts A."/>
            <person name="Saif S."/>
            <person name="Shea T."/>
            <person name="Sisk P."/>
            <person name="Sykes S."/>
            <person name="Wortman J."/>
            <person name="Nusbaum C."/>
            <person name="Birren B."/>
        </authorList>
    </citation>
    <scope>NUCLEOTIDE SEQUENCE [LARGE SCALE GENOMIC DNA]</scope>
    <source>
        <strain evidence="3 5">ATCC 43197</strain>
    </source>
</reference>
<name>R2NZL0_9ENTE</name>
<evidence type="ECO:0000313" key="4">
    <source>
        <dbReference type="Proteomes" id="UP000013783"/>
    </source>
</evidence>
<dbReference type="eggNOG" id="COG0451">
    <property type="taxonomic scope" value="Bacteria"/>
</dbReference>
<dbReference type="Gene3D" id="3.40.50.720">
    <property type="entry name" value="NAD(P)-binding Rossmann-like Domain"/>
    <property type="match status" value="1"/>
</dbReference>
<dbReference type="PANTHER" id="PTHR43245">
    <property type="entry name" value="BIFUNCTIONAL POLYMYXIN RESISTANCE PROTEIN ARNA"/>
    <property type="match status" value="1"/>
</dbReference>
<dbReference type="EMBL" id="ASWA01000004">
    <property type="protein sequence ID" value="EOT64124.1"/>
    <property type="molecule type" value="Genomic_DNA"/>
</dbReference>
<evidence type="ECO:0000313" key="3">
    <source>
        <dbReference type="EMBL" id="EOT64124.1"/>
    </source>
</evidence>
<dbReference type="Proteomes" id="UP000013783">
    <property type="component" value="Unassembled WGS sequence"/>
</dbReference>
<dbReference type="STRING" id="71451.RV07_GL004291"/>
<dbReference type="AlphaFoldDB" id="R2NZL0"/>
<evidence type="ECO:0000313" key="5">
    <source>
        <dbReference type="Proteomes" id="UP000014148"/>
    </source>
</evidence>
<evidence type="ECO:0000313" key="2">
    <source>
        <dbReference type="EMBL" id="EOH77462.1"/>
    </source>
</evidence>
<organism evidence="2 4">
    <name type="scientific">Enterococcus malodoratus ATCC 43197</name>
    <dbReference type="NCBI Taxonomy" id="1158601"/>
    <lineage>
        <taxon>Bacteria</taxon>
        <taxon>Bacillati</taxon>
        <taxon>Bacillota</taxon>
        <taxon>Bacilli</taxon>
        <taxon>Lactobacillales</taxon>
        <taxon>Enterococcaceae</taxon>
        <taxon>Enterococcus</taxon>
    </lineage>
</organism>
<feature type="domain" description="NAD-dependent epimerase/dehydratase" evidence="1">
    <location>
        <begin position="3"/>
        <end position="237"/>
    </location>
</feature>
<dbReference type="Proteomes" id="UP000014148">
    <property type="component" value="Unassembled WGS sequence"/>
</dbReference>
<dbReference type="Pfam" id="PF01370">
    <property type="entry name" value="Epimerase"/>
    <property type="match status" value="1"/>
</dbReference>
<keyword evidence="5" id="KW-1185">Reference proteome</keyword>
<protein>
    <recommendedName>
        <fullName evidence="1">NAD-dependent epimerase/dehydratase domain-containing protein</fullName>
    </recommendedName>
</protein>
<gene>
    <name evidence="3" type="ORF">I585_03321</name>
    <name evidence="2" type="ORF">UAI_02099</name>
</gene>
<dbReference type="RefSeq" id="WP_010740934.1">
    <property type="nucleotide sequence ID" value="NZ_KB946250.1"/>
</dbReference>
<dbReference type="PANTHER" id="PTHR43245:SF59">
    <property type="entry name" value="UDP-GLUCOSE EPIMERASE"/>
    <property type="match status" value="1"/>
</dbReference>
<dbReference type="InterPro" id="IPR050177">
    <property type="entry name" value="Lipid_A_modif_metabolic_enz"/>
</dbReference>
<sequence>MRIAILGAAGFIGTNLSLFLIDKGIELTLVDRDRSLFQKQFLDTKSIKIIESNFDLKTDFDLLLRNQDIVFHLISTTVPTTSNQHISEELMSNVVTTSKLLESCVKTKIKKFIFMSSGGTVYGSDCNCPIKEEDSTNPITAYGIQKLTIEKLLYLYKTMYGLDYKVIRLANPYGPYQKPNGVLGAVTTFTYQAINGECINLYGDGSVIRDFIYIDDAIKGIMNIALDCSNERTFNLGSGKGTSMKELIQKIDDSLNLKLEIKYLQERKVDVPVNFLDVSKYENLYGPVQTISLKEGIVKTAKYLENTTGKVLSKSE</sequence>
<dbReference type="OrthoDB" id="9801056at2"/>
<reference evidence="2 4" key="1">
    <citation type="submission" date="2013-02" db="EMBL/GenBank/DDBJ databases">
        <title>The Genome Sequence of Enterococcus malodoratus ATCC_43197.</title>
        <authorList>
            <consortium name="The Broad Institute Genome Sequencing Platform"/>
            <consortium name="The Broad Institute Genome Sequencing Center for Infectious Disease"/>
            <person name="Earl A.M."/>
            <person name="Gilmore M.S."/>
            <person name="Lebreton F."/>
            <person name="Walker B."/>
            <person name="Young S.K."/>
            <person name="Zeng Q."/>
            <person name="Gargeya S."/>
            <person name="Fitzgerald M."/>
            <person name="Haas B."/>
            <person name="Abouelleil A."/>
            <person name="Alvarado L."/>
            <person name="Arachchi H.M."/>
            <person name="Berlin A.M."/>
            <person name="Chapman S.B."/>
            <person name="Dewar J."/>
            <person name="Goldberg J."/>
            <person name="Griggs A."/>
            <person name="Gujja S."/>
            <person name="Hansen M."/>
            <person name="Howarth C."/>
            <person name="Imamovic A."/>
            <person name="Larimer J."/>
            <person name="McCowan C."/>
            <person name="Murphy C."/>
            <person name="Neiman D."/>
            <person name="Pearson M."/>
            <person name="Priest M."/>
            <person name="Roberts A."/>
            <person name="Saif S."/>
            <person name="Shea T."/>
            <person name="Sisk P."/>
            <person name="Sykes S."/>
            <person name="Wortman J."/>
            <person name="Nusbaum C."/>
            <person name="Birren B."/>
        </authorList>
    </citation>
    <scope>NUCLEOTIDE SEQUENCE [LARGE SCALE GENOMIC DNA]</scope>
    <source>
        <strain evidence="2 4">ATCC 43197</strain>
    </source>
</reference>
<dbReference type="SUPFAM" id="SSF51735">
    <property type="entry name" value="NAD(P)-binding Rossmann-fold domains"/>
    <property type="match status" value="1"/>
</dbReference>
<accession>R2NZL0</accession>
<comment type="caution">
    <text evidence="2">The sequence shown here is derived from an EMBL/GenBank/DDBJ whole genome shotgun (WGS) entry which is preliminary data.</text>
</comment>
<dbReference type="PATRIC" id="fig|1158601.3.peg.2070"/>
<dbReference type="InterPro" id="IPR036291">
    <property type="entry name" value="NAD(P)-bd_dom_sf"/>
</dbReference>
<dbReference type="EMBL" id="AJAK01000015">
    <property type="protein sequence ID" value="EOH77462.1"/>
    <property type="molecule type" value="Genomic_DNA"/>
</dbReference>